<keyword evidence="3" id="KW-1185">Reference proteome</keyword>
<accession>A0A3M6UUL5</accession>
<name>A0A3M6UUL5_POCDA</name>
<gene>
    <name evidence="2" type="ORF">pdam_00023900</name>
</gene>
<reference evidence="2 3" key="1">
    <citation type="journal article" date="2018" name="Sci. Rep.">
        <title>Comparative analysis of the Pocillopora damicornis genome highlights role of immune system in coral evolution.</title>
        <authorList>
            <person name="Cunning R."/>
            <person name="Bay R.A."/>
            <person name="Gillette P."/>
            <person name="Baker A.C."/>
            <person name="Traylor-Knowles N."/>
        </authorList>
    </citation>
    <scope>NUCLEOTIDE SEQUENCE [LARGE SCALE GENOMIC DNA]</scope>
    <source>
        <strain evidence="2">RSMAS</strain>
        <tissue evidence="2">Whole animal</tissue>
    </source>
</reference>
<protein>
    <submittedName>
        <fullName evidence="2">Uncharacterized protein</fullName>
    </submittedName>
</protein>
<feature type="region of interest" description="Disordered" evidence="1">
    <location>
        <begin position="129"/>
        <end position="177"/>
    </location>
</feature>
<organism evidence="2 3">
    <name type="scientific">Pocillopora damicornis</name>
    <name type="common">Cauliflower coral</name>
    <name type="synonym">Millepora damicornis</name>
    <dbReference type="NCBI Taxonomy" id="46731"/>
    <lineage>
        <taxon>Eukaryota</taxon>
        <taxon>Metazoa</taxon>
        <taxon>Cnidaria</taxon>
        <taxon>Anthozoa</taxon>
        <taxon>Hexacorallia</taxon>
        <taxon>Scleractinia</taxon>
        <taxon>Astrocoeniina</taxon>
        <taxon>Pocilloporidae</taxon>
        <taxon>Pocillopora</taxon>
    </lineage>
</organism>
<evidence type="ECO:0000313" key="2">
    <source>
        <dbReference type="EMBL" id="RMX57269.1"/>
    </source>
</evidence>
<dbReference type="AlphaFoldDB" id="A0A3M6UUL5"/>
<comment type="caution">
    <text evidence="2">The sequence shown here is derived from an EMBL/GenBank/DDBJ whole genome shotgun (WGS) entry which is preliminary data.</text>
</comment>
<feature type="compositionally biased region" description="Low complexity" evidence="1">
    <location>
        <begin position="135"/>
        <end position="150"/>
    </location>
</feature>
<proteinExistence type="predicted"/>
<sequence>MGQVEKLFPRKDGPVSTVELKTQKGKLCRPIQRLHQLAKVKMEKQGKNKVKVSTGNKRLSPAVGRMFRSEPTVEESYKLLRLNIQLSHPSLDIIELLLRFKWQKAFRSVLIATNTCVLLYPFERGSTHKAAHSPSQSAAAKTKTLTAQTKLSRHKQKLHDTNKNSHGPNENSSAQTKLSQRKSCFSAELPEADLSAMGYSAICNMMETQFDYDFETEECDAKQDSEESLI</sequence>
<dbReference type="Proteomes" id="UP000275408">
    <property type="component" value="Unassembled WGS sequence"/>
</dbReference>
<evidence type="ECO:0000313" key="3">
    <source>
        <dbReference type="Proteomes" id="UP000275408"/>
    </source>
</evidence>
<feature type="compositionally biased region" description="Polar residues" evidence="1">
    <location>
        <begin position="164"/>
        <end position="177"/>
    </location>
</feature>
<dbReference type="EMBL" id="RCHS01000684">
    <property type="protein sequence ID" value="RMX57269.1"/>
    <property type="molecule type" value="Genomic_DNA"/>
</dbReference>
<evidence type="ECO:0000256" key="1">
    <source>
        <dbReference type="SAM" id="MobiDB-lite"/>
    </source>
</evidence>